<dbReference type="InterPro" id="IPR036291">
    <property type="entry name" value="NAD(P)-bd_dom_sf"/>
</dbReference>
<evidence type="ECO:0000259" key="1">
    <source>
        <dbReference type="Pfam" id="PF01408"/>
    </source>
</evidence>
<dbReference type="OrthoDB" id="9792935at2"/>
<dbReference type="InterPro" id="IPR051450">
    <property type="entry name" value="Gfo/Idh/MocA_Oxidoreductases"/>
</dbReference>
<dbReference type="KEGG" id="htq:FRZ44_06560"/>
<feature type="domain" description="GFO/IDH/MocA-like oxidoreductase" evidence="2">
    <location>
        <begin position="131"/>
        <end position="247"/>
    </location>
</feature>
<keyword evidence="4" id="KW-1185">Reference proteome</keyword>
<dbReference type="RefSeq" id="WP_151175829.1">
    <property type="nucleotide sequence ID" value="NZ_CP042906.1"/>
</dbReference>
<sequence>MLRAASVGLGWWSDELASSIQGKSNALRITACSSRSPEKRNAFARKFSAQPYETYEAVLADPAIDAVILTTPHSLHAAHVIQAAKAGKHVFVEKPFDVSAVAAKDAADACREAGVVLAVGHNRRFAPAALAIRKLVNEGGLGQLLHAEAQFSNPSAMSYTPDRWRANRAESPGGGIAGMGVHMIDLLQWMLGPIARVRSIAKRQAVKVDIDDTTSALFEFASGQTGYLGTLTACPRQGYFYLYGTAANAYARVDDHELSLQRAGAARPEPVALTPVDTLHAELEAFARACAGGPDFPVPPRDAIHTVAVMEAMVASAAKDGAPVKPAF</sequence>
<proteinExistence type="predicted"/>
<dbReference type="SUPFAM" id="SSF51735">
    <property type="entry name" value="NAD(P)-binding Rossmann-fold domains"/>
    <property type="match status" value="1"/>
</dbReference>
<dbReference type="PANTHER" id="PTHR43377:SF1">
    <property type="entry name" value="BILIVERDIN REDUCTASE A"/>
    <property type="match status" value="1"/>
</dbReference>
<feature type="domain" description="Gfo/Idh/MocA-like oxidoreductase N-terminal" evidence="1">
    <location>
        <begin position="3"/>
        <end position="121"/>
    </location>
</feature>
<name>A0A5J6MD86_9PROT</name>
<dbReference type="Proteomes" id="UP000326202">
    <property type="component" value="Chromosome"/>
</dbReference>
<dbReference type="InterPro" id="IPR000683">
    <property type="entry name" value="Gfo/Idh/MocA-like_OxRdtase_N"/>
</dbReference>
<dbReference type="Pfam" id="PF01408">
    <property type="entry name" value="GFO_IDH_MocA"/>
    <property type="match status" value="1"/>
</dbReference>
<accession>A0A5J6MD86</accession>
<dbReference type="SUPFAM" id="SSF55347">
    <property type="entry name" value="Glyceraldehyde-3-phosphate dehydrogenase-like, C-terminal domain"/>
    <property type="match status" value="1"/>
</dbReference>
<evidence type="ECO:0000313" key="4">
    <source>
        <dbReference type="Proteomes" id="UP000326202"/>
    </source>
</evidence>
<dbReference type="Gene3D" id="3.30.360.10">
    <property type="entry name" value="Dihydrodipicolinate Reductase, domain 2"/>
    <property type="match status" value="1"/>
</dbReference>
<gene>
    <name evidence="3" type="ORF">FRZ44_06560</name>
</gene>
<dbReference type="EMBL" id="CP042906">
    <property type="protein sequence ID" value="QEX15373.1"/>
    <property type="molecule type" value="Genomic_DNA"/>
</dbReference>
<evidence type="ECO:0000259" key="2">
    <source>
        <dbReference type="Pfam" id="PF22725"/>
    </source>
</evidence>
<dbReference type="Pfam" id="PF22725">
    <property type="entry name" value="GFO_IDH_MocA_C3"/>
    <property type="match status" value="1"/>
</dbReference>
<reference evidence="3 4" key="1">
    <citation type="submission" date="2019-08" db="EMBL/GenBank/DDBJ databases">
        <title>Hyperibacter terrae gen. nov., sp. nov. and Hyperibacter viscosus sp. nov., two new members in the family Rhodospirillaceae isolated from the rhizosphere of Hypericum perforatum.</title>
        <authorList>
            <person name="Noviana Z."/>
        </authorList>
    </citation>
    <scope>NUCLEOTIDE SEQUENCE [LARGE SCALE GENOMIC DNA]</scope>
    <source>
        <strain evidence="3 4">R5913</strain>
    </source>
</reference>
<dbReference type="PANTHER" id="PTHR43377">
    <property type="entry name" value="BILIVERDIN REDUCTASE A"/>
    <property type="match status" value="1"/>
</dbReference>
<dbReference type="GO" id="GO:0000166">
    <property type="term" value="F:nucleotide binding"/>
    <property type="evidence" value="ECO:0007669"/>
    <property type="project" value="InterPro"/>
</dbReference>
<protein>
    <submittedName>
        <fullName evidence="3">Oxidoreductase</fullName>
    </submittedName>
</protein>
<dbReference type="Gene3D" id="3.40.50.720">
    <property type="entry name" value="NAD(P)-binding Rossmann-like Domain"/>
    <property type="match status" value="1"/>
</dbReference>
<organism evidence="3 4">
    <name type="scientific">Hypericibacter terrae</name>
    <dbReference type="NCBI Taxonomy" id="2602015"/>
    <lineage>
        <taxon>Bacteria</taxon>
        <taxon>Pseudomonadati</taxon>
        <taxon>Pseudomonadota</taxon>
        <taxon>Alphaproteobacteria</taxon>
        <taxon>Rhodospirillales</taxon>
        <taxon>Dongiaceae</taxon>
        <taxon>Hypericibacter</taxon>
    </lineage>
</organism>
<evidence type="ECO:0000313" key="3">
    <source>
        <dbReference type="EMBL" id="QEX15373.1"/>
    </source>
</evidence>
<dbReference type="AlphaFoldDB" id="A0A5J6MD86"/>
<dbReference type="InterPro" id="IPR055170">
    <property type="entry name" value="GFO_IDH_MocA-like_dom"/>
</dbReference>